<name>A0ABX7FPZ3_BRECH</name>
<gene>
    <name evidence="1" type="ORF">JNE38_00305</name>
</gene>
<sequence>MLDNQRLKTLSLLAVDQIVKMGQCDDYPINACIDQGELRTVVTVTERKIEIQITEIEAWEIKALLQWNKINKHYGLNVNKAPLEEGMNTLILLDKMGVI</sequence>
<keyword evidence="2" id="KW-1185">Reference proteome</keyword>
<dbReference type="Proteomes" id="UP000596248">
    <property type="component" value="Chromosome"/>
</dbReference>
<reference evidence="1 2" key="1">
    <citation type="submission" date="2021-01" db="EMBL/GenBank/DDBJ databases">
        <title>Identification of strong promoters based on the transcriptome of Brevibacillus choshinensis.</title>
        <authorList>
            <person name="Yao D."/>
            <person name="Zhang K."/>
            <person name="Wu J."/>
        </authorList>
    </citation>
    <scope>NUCLEOTIDE SEQUENCE [LARGE SCALE GENOMIC DNA]</scope>
    <source>
        <strain evidence="1 2">HPD31-SP3</strain>
    </source>
</reference>
<evidence type="ECO:0000313" key="1">
    <source>
        <dbReference type="EMBL" id="QRG67722.1"/>
    </source>
</evidence>
<proteinExistence type="predicted"/>
<dbReference type="RefSeq" id="WP_203354770.1">
    <property type="nucleotide sequence ID" value="NZ_CP069127.1"/>
</dbReference>
<evidence type="ECO:0000313" key="2">
    <source>
        <dbReference type="Proteomes" id="UP000596248"/>
    </source>
</evidence>
<organism evidence="1 2">
    <name type="scientific">Brevibacillus choshinensis</name>
    <dbReference type="NCBI Taxonomy" id="54911"/>
    <lineage>
        <taxon>Bacteria</taxon>
        <taxon>Bacillati</taxon>
        <taxon>Bacillota</taxon>
        <taxon>Bacilli</taxon>
        <taxon>Bacillales</taxon>
        <taxon>Paenibacillaceae</taxon>
        <taxon>Brevibacillus</taxon>
    </lineage>
</organism>
<accession>A0ABX7FPZ3</accession>
<dbReference type="EMBL" id="CP069127">
    <property type="protein sequence ID" value="QRG67722.1"/>
    <property type="molecule type" value="Genomic_DNA"/>
</dbReference>
<protein>
    <submittedName>
        <fullName evidence="1">Uncharacterized protein</fullName>
    </submittedName>
</protein>